<dbReference type="RefSeq" id="WP_184001843.1">
    <property type="nucleotide sequence ID" value="NZ_BAABIF010000004.1"/>
</dbReference>
<dbReference type="InterPro" id="IPR021724">
    <property type="entry name" value="DUF3297"/>
</dbReference>
<name>A0A840YX93_9SPHN</name>
<dbReference type="EMBL" id="JACIJI010000001">
    <property type="protein sequence ID" value="MBB5718170.1"/>
    <property type="molecule type" value="Genomic_DNA"/>
</dbReference>
<dbReference type="Proteomes" id="UP000554342">
    <property type="component" value="Unassembled WGS sequence"/>
</dbReference>
<evidence type="ECO:0000313" key="2">
    <source>
        <dbReference type="EMBL" id="MBB5718170.1"/>
    </source>
</evidence>
<dbReference type="Pfam" id="PF11730">
    <property type="entry name" value="DUF3297"/>
    <property type="match status" value="1"/>
</dbReference>
<feature type="region of interest" description="Disordered" evidence="1">
    <location>
        <begin position="68"/>
        <end position="92"/>
    </location>
</feature>
<sequence length="92" mass="10373">MTDTPPDHLSINPRSPHFDQAVLERGIGIRFKGKERRDVEEYSVSEGWIRVALGKKVDRHGQPLTIKLSGPVEPYYQDAESDTGPQDEIDEA</sequence>
<reference evidence="2 3" key="1">
    <citation type="submission" date="2020-08" db="EMBL/GenBank/DDBJ databases">
        <title>Genomic Encyclopedia of Type Strains, Phase IV (KMG-IV): sequencing the most valuable type-strain genomes for metagenomic binning, comparative biology and taxonomic classification.</title>
        <authorList>
            <person name="Goeker M."/>
        </authorList>
    </citation>
    <scope>NUCLEOTIDE SEQUENCE [LARGE SCALE GENOMIC DNA]</scope>
    <source>
        <strain evidence="2 3">DSM 27203</strain>
    </source>
</reference>
<accession>A0A840YX93</accession>
<evidence type="ECO:0000256" key="1">
    <source>
        <dbReference type="SAM" id="MobiDB-lite"/>
    </source>
</evidence>
<dbReference type="AlphaFoldDB" id="A0A840YX93"/>
<gene>
    <name evidence="2" type="ORF">FHR23_001077</name>
</gene>
<protein>
    <recommendedName>
        <fullName evidence="4">DUF3297 family protein</fullName>
    </recommendedName>
</protein>
<keyword evidence="3" id="KW-1185">Reference proteome</keyword>
<comment type="caution">
    <text evidence="2">The sequence shown here is derived from an EMBL/GenBank/DDBJ whole genome shotgun (WGS) entry which is preliminary data.</text>
</comment>
<organism evidence="2 3">
    <name type="scientific">Stakelama sediminis</name>
    <dbReference type="NCBI Taxonomy" id="463200"/>
    <lineage>
        <taxon>Bacteria</taxon>
        <taxon>Pseudomonadati</taxon>
        <taxon>Pseudomonadota</taxon>
        <taxon>Alphaproteobacteria</taxon>
        <taxon>Sphingomonadales</taxon>
        <taxon>Sphingomonadaceae</taxon>
        <taxon>Stakelama</taxon>
    </lineage>
</organism>
<evidence type="ECO:0000313" key="3">
    <source>
        <dbReference type="Proteomes" id="UP000554342"/>
    </source>
</evidence>
<proteinExistence type="predicted"/>
<evidence type="ECO:0008006" key="4">
    <source>
        <dbReference type="Google" id="ProtNLM"/>
    </source>
</evidence>
<feature type="compositionally biased region" description="Acidic residues" evidence="1">
    <location>
        <begin position="79"/>
        <end position="92"/>
    </location>
</feature>